<dbReference type="PANTHER" id="PTHR43798">
    <property type="entry name" value="MONOACYLGLYCEROL LIPASE"/>
    <property type="match status" value="1"/>
</dbReference>
<gene>
    <name evidence="3" type="ORF">GCM10011376_25040</name>
</gene>
<proteinExistence type="predicted"/>
<evidence type="ECO:0000313" key="4">
    <source>
        <dbReference type="Proteomes" id="UP000597341"/>
    </source>
</evidence>
<organism evidence="3 4">
    <name type="scientific">Nocardioides flavus</name>
    <name type="common">ex Wang et al. 2016</name>
    <dbReference type="NCBI Taxonomy" id="2058780"/>
    <lineage>
        <taxon>Bacteria</taxon>
        <taxon>Bacillati</taxon>
        <taxon>Actinomycetota</taxon>
        <taxon>Actinomycetes</taxon>
        <taxon>Propionibacteriales</taxon>
        <taxon>Nocardioidaceae</taxon>
        <taxon>Nocardioides</taxon>
    </lineage>
</organism>
<dbReference type="GO" id="GO:0016787">
    <property type="term" value="F:hydrolase activity"/>
    <property type="evidence" value="ECO:0007669"/>
    <property type="project" value="UniProtKB-KW"/>
</dbReference>
<evidence type="ECO:0000259" key="2">
    <source>
        <dbReference type="Pfam" id="PF00561"/>
    </source>
</evidence>
<keyword evidence="3" id="KW-0378">Hydrolase</keyword>
<keyword evidence="4" id="KW-1185">Reference proteome</keyword>
<dbReference type="Gene3D" id="3.40.50.1820">
    <property type="entry name" value="alpha/beta hydrolase"/>
    <property type="match status" value="1"/>
</dbReference>
<dbReference type="EMBL" id="BNAD01000006">
    <property type="protein sequence ID" value="GHE17894.1"/>
    <property type="molecule type" value="Genomic_DNA"/>
</dbReference>
<name>A0ABQ3HP62_9ACTN</name>
<dbReference type="SUPFAM" id="SSF53474">
    <property type="entry name" value="alpha/beta-Hydrolases"/>
    <property type="match status" value="1"/>
</dbReference>
<dbReference type="Pfam" id="PF00561">
    <property type="entry name" value="Abhydrolase_1"/>
    <property type="match status" value="1"/>
</dbReference>
<reference evidence="4" key="1">
    <citation type="journal article" date="2019" name="Int. J. Syst. Evol. Microbiol.">
        <title>The Global Catalogue of Microorganisms (GCM) 10K type strain sequencing project: providing services to taxonomists for standard genome sequencing and annotation.</title>
        <authorList>
            <consortium name="The Broad Institute Genomics Platform"/>
            <consortium name="The Broad Institute Genome Sequencing Center for Infectious Disease"/>
            <person name="Wu L."/>
            <person name="Ma J."/>
        </authorList>
    </citation>
    <scope>NUCLEOTIDE SEQUENCE [LARGE SCALE GENOMIC DNA]</scope>
    <source>
        <strain evidence="4">CGMCC 1.12791</strain>
    </source>
</reference>
<dbReference type="PANTHER" id="PTHR43798:SF33">
    <property type="entry name" value="HYDROLASE, PUTATIVE (AFU_ORTHOLOGUE AFUA_2G14860)-RELATED"/>
    <property type="match status" value="1"/>
</dbReference>
<protein>
    <submittedName>
        <fullName evidence="3">Hydrolase</fullName>
    </submittedName>
</protein>
<feature type="domain" description="AB hydrolase-1" evidence="2">
    <location>
        <begin position="28"/>
        <end position="267"/>
    </location>
</feature>
<comment type="caution">
    <text evidence="3">The sequence shown here is derived from an EMBL/GenBank/DDBJ whole genome shotgun (WGS) entry which is preliminary data.</text>
</comment>
<dbReference type="InterPro" id="IPR029058">
    <property type="entry name" value="AB_hydrolase_fold"/>
</dbReference>
<feature type="region of interest" description="Disordered" evidence="1">
    <location>
        <begin position="280"/>
        <end position="301"/>
    </location>
</feature>
<sequence length="301" mass="32390">MAPLAPHTVVLHGHELSYVDSGSGPVALFIHGILGSQRQWAHLVDEVDDDHRVVVPDLFGHGDSAKPTDDYSLGSHAATLRDLLDHLGIDRVTLVGHSLGGGIAMQFYYLFPERVDRLVLVASGGLGREVNLVLRAATLPLAEQVLGLVASDPVLERVEAVGRGAQRLGWRPGADIGAVWRGFTSLGDRESRRAFLATTRAVIDIGGQSISAHDHLGAVTPPPTLVVWGSRDRMIPAWHALNAQRALPECRVELFEGAGHFPHLDDPDRFARVLREFMAGAPDDQKSGDVPPVTREPGSSA</sequence>
<accession>A0ABQ3HP62</accession>
<dbReference type="Proteomes" id="UP000597341">
    <property type="component" value="Unassembled WGS sequence"/>
</dbReference>
<dbReference type="InterPro" id="IPR000073">
    <property type="entry name" value="AB_hydrolase_1"/>
</dbReference>
<evidence type="ECO:0000313" key="3">
    <source>
        <dbReference type="EMBL" id="GHE17894.1"/>
    </source>
</evidence>
<dbReference type="PRINTS" id="PR00111">
    <property type="entry name" value="ABHYDROLASE"/>
</dbReference>
<dbReference type="InterPro" id="IPR050266">
    <property type="entry name" value="AB_hydrolase_sf"/>
</dbReference>
<evidence type="ECO:0000256" key="1">
    <source>
        <dbReference type="SAM" id="MobiDB-lite"/>
    </source>
</evidence>